<accession>A0A917TM82</accession>
<reference evidence="1" key="1">
    <citation type="journal article" date="2014" name="Int. J. Syst. Evol. Microbiol.">
        <title>Complete genome sequence of Corynebacterium casei LMG S-19264T (=DSM 44701T), isolated from a smear-ripened cheese.</title>
        <authorList>
            <consortium name="US DOE Joint Genome Institute (JGI-PGF)"/>
            <person name="Walter F."/>
            <person name="Albersmeier A."/>
            <person name="Kalinowski J."/>
            <person name="Ruckert C."/>
        </authorList>
    </citation>
    <scope>NUCLEOTIDE SEQUENCE</scope>
    <source>
        <strain evidence="1">CGMCC 4.7312</strain>
    </source>
</reference>
<evidence type="ECO:0000313" key="1">
    <source>
        <dbReference type="EMBL" id="GGM27305.1"/>
    </source>
</evidence>
<name>A0A917TM82_9ACTN</name>
<dbReference type="AlphaFoldDB" id="A0A917TM82"/>
<gene>
    <name evidence="1" type="ORF">GCM10011608_10080</name>
</gene>
<protein>
    <submittedName>
        <fullName evidence="1">Uncharacterized protein</fullName>
    </submittedName>
</protein>
<dbReference type="RefSeq" id="WP_189041055.1">
    <property type="nucleotide sequence ID" value="NZ_BMNB01000003.1"/>
</dbReference>
<dbReference type="EMBL" id="BMNB01000003">
    <property type="protein sequence ID" value="GGM27305.1"/>
    <property type="molecule type" value="Genomic_DNA"/>
</dbReference>
<dbReference type="Proteomes" id="UP000608890">
    <property type="component" value="Unassembled WGS sequence"/>
</dbReference>
<evidence type="ECO:0000313" key="2">
    <source>
        <dbReference type="Proteomes" id="UP000608890"/>
    </source>
</evidence>
<keyword evidence="2" id="KW-1185">Reference proteome</keyword>
<reference evidence="1" key="2">
    <citation type="submission" date="2020-09" db="EMBL/GenBank/DDBJ databases">
        <authorList>
            <person name="Sun Q."/>
            <person name="Zhou Y."/>
        </authorList>
    </citation>
    <scope>NUCLEOTIDE SEQUENCE</scope>
    <source>
        <strain evidence="1">CGMCC 4.7312</strain>
    </source>
</reference>
<comment type="caution">
    <text evidence="1">The sequence shown here is derived from an EMBL/GenBank/DDBJ whole genome shotgun (WGS) entry which is preliminary data.</text>
</comment>
<sequence>MRYEVVNVAPGHRRYEELIGQIRANPALLARMWADAEHRLDEPPGKTWTVATVLYDGRWIPAAWAACIEQDGLLRCCDNYEHPGWRGHGLYAAAYRHRHATIVAPSRLPAITYLFAQPIPLHEADGWYRTGVRGISTAAGVEHEWWEMRREPTGAQSSM</sequence>
<proteinExistence type="predicted"/>
<organism evidence="1 2">
    <name type="scientific">Micromonospora sonchi</name>
    <dbReference type="NCBI Taxonomy" id="1763543"/>
    <lineage>
        <taxon>Bacteria</taxon>
        <taxon>Bacillati</taxon>
        <taxon>Actinomycetota</taxon>
        <taxon>Actinomycetes</taxon>
        <taxon>Micromonosporales</taxon>
        <taxon>Micromonosporaceae</taxon>
        <taxon>Micromonospora</taxon>
    </lineage>
</organism>